<reference evidence="2 3" key="1">
    <citation type="submission" date="2019-07" db="EMBL/GenBank/DDBJ databases">
        <authorList>
            <person name="Kim J."/>
        </authorList>
    </citation>
    <scope>NUCLEOTIDE SEQUENCE [LARGE SCALE GENOMIC DNA]</scope>
    <source>
        <strain evidence="3">dk17</strain>
    </source>
</reference>
<keyword evidence="1" id="KW-1133">Transmembrane helix</keyword>
<gene>
    <name evidence="2" type="ORF">FPZ43_10685</name>
</gene>
<proteinExistence type="predicted"/>
<comment type="caution">
    <text evidence="2">The sequence shown here is derived from an EMBL/GenBank/DDBJ whole genome shotgun (WGS) entry which is preliminary data.</text>
</comment>
<evidence type="ECO:0000313" key="2">
    <source>
        <dbReference type="EMBL" id="TWR29409.1"/>
    </source>
</evidence>
<name>A0A563UDQ4_9SPHI</name>
<dbReference type="Proteomes" id="UP000320042">
    <property type="component" value="Unassembled WGS sequence"/>
</dbReference>
<accession>A0A563UDQ4</accession>
<keyword evidence="3" id="KW-1185">Reference proteome</keyword>
<dbReference type="AlphaFoldDB" id="A0A563UDQ4"/>
<dbReference type="OrthoDB" id="791023at2"/>
<dbReference type="Pfam" id="PF14014">
    <property type="entry name" value="DUF4230"/>
    <property type="match status" value="1"/>
</dbReference>
<dbReference type="EMBL" id="VOEJ01000004">
    <property type="protein sequence ID" value="TWR29409.1"/>
    <property type="molecule type" value="Genomic_DNA"/>
</dbReference>
<dbReference type="InterPro" id="IPR025324">
    <property type="entry name" value="DUF4230"/>
</dbReference>
<sequence>MGNRFLNRISATLVVTLVIAGFLVFLFFYIKHEFTTTRTEVNDDVMISRIVSMGKLELVKYSMKDVVEKKELHMIIPDSRVLFVAVGEVTACIDLTKVRKDDIVQQGKDSVVVTLPKPEICYVKLDHGKSKVYDVSGVWFADKSKQMVEDVYKIAEQKMLAGAKEQDILGKAQQNAALIFKPFLENVSGKKVTLQYK</sequence>
<keyword evidence="1" id="KW-0812">Transmembrane</keyword>
<keyword evidence="1" id="KW-0472">Membrane</keyword>
<feature type="transmembrane region" description="Helical" evidence="1">
    <location>
        <begin position="12"/>
        <end position="30"/>
    </location>
</feature>
<protein>
    <submittedName>
        <fullName evidence="2">DUF4230 domain-containing protein</fullName>
    </submittedName>
</protein>
<dbReference type="RefSeq" id="WP_146381899.1">
    <property type="nucleotide sequence ID" value="NZ_VOEJ01000004.1"/>
</dbReference>
<organism evidence="2 3">
    <name type="scientific">Mucilaginibacter pallidiroseus</name>
    <dbReference type="NCBI Taxonomy" id="2599295"/>
    <lineage>
        <taxon>Bacteria</taxon>
        <taxon>Pseudomonadati</taxon>
        <taxon>Bacteroidota</taxon>
        <taxon>Sphingobacteriia</taxon>
        <taxon>Sphingobacteriales</taxon>
        <taxon>Sphingobacteriaceae</taxon>
        <taxon>Mucilaginibacter</taxon>
    </lineage>
</organism>
<evidence type="ECO:0000313" key="3">
    <source>
        <dbReference type="Proteomes" id="UP000320042"/>
    </source>
</evidence>
<evidence type="ECO:0000256" key="1">
    <source>
        <dbReference type="SAM" id="Phobius"/>
    </source>
</evidence>